<organism evidence="2 3">
    <name type="scientific">Brassica carinata</name>
    <name type="common">Ethiopian mustard</name>
    <name type="synonym">Abyssinian cabbage</name>
    <dbReference type="NCBI Taxonomy" id="52824"/>
    <lineage>
        <taxon>Eukaryota</taxon>
        <taxon>Viridiplantae</taxon>
        <taxon>Streptophyta</taxon>
        <taxon>Embryophyta</taxon>
        <taxon>Tracheophyta</taxon>
        <taxon>Spermatophyta</taxon>
        <taxon>Magnoliopsida</taxon>
        <taxon>eudicotyledons</taxon>
        <taxon>Gunneridae</taxon>
        <taxon>Pentapetalae</taxon>
        <taxon>rosids</taxon>
        <taxon>malvids</taxon>
        <taxon>Brassicales</taxon>
        <taxon>Brassicaceae</taxon>
        <taxon>Brassiceae</taxon>
        <taxon>Brassica</taxon>
    </lineage>
</organism>
<evidence type="ECO:0000313" key="3">
    <source>
        <dbReference type="Proteomes" id="UP000886595"/>
    </source>
</evidence>
<dbReference type="AlphaFoldDB" id="A0A8X7VS45"/>
<dbReference type="Proteomes" id="UP000886595">
    <property type="component" value="Unassembled WGS sequence"/>
</dbReference>
<name>A0A8X7VS45_BRACI</name>
<feature type="region of interest" description="Disordered" evidence="1">
    <location>
        <begin position="34"/>
        <end position="73"/>
    </location>
</feature>
<proteinExistence type="predicted"/>
<gene>
    <name evidence="2" type="ORF">Bca52824_019628</name>
</gene>
<keyword evidence="3" id="KW-1185">Reference proteome</keyword>
<evidence type="ECO:0000313" key="2">
    <source>
        <dbReference type="EMBL" id="KAG2316506.1"/>
    </source>
</evidence>
<evidence type="ECO:0000256" key="1">
    <source>
        <dbReference type="SAM" id="MobiDB-lite"/>
    </source>
</evidence>
<dbReference type="EMBL" id="JAAMPC010000004">
    <property type="protein sequence ID" value="KAG2316506.1"/>
    <property type="molecule type" value="Genomic_DNA"/>
</dbReference>
<accession>A0A8X7VS45</accession>
<sequence length="303" mass="33239">MRFPTLLLPMKHLAMFKTLKEEVLAAATSTKFQSDPNVEAPVPPYEQPQHKIPSPSRSCRRGGALSANCNPRTVEDNDNIINNVLDNLSEYSTPPSPAGRSPVLEIETNGKRSHVLSTGHSEGNSHQHASVSANSHAYPELDLGVLIVFPYVLFASPKTTAALLMRKFKLQGPSFSLGLTQDLKAPPTAAEDVVAENDNCQGQDDNEKTVGFRKSKRLRTVPQSLVTDYQLGNAILTRAWEGQMCSESHYDSSLVREKYAKLRTLLRERCVINVGGLAVTGKDLSNIAEQNRYLPAKVCNSPT</sequence>
<reference evidence="2 3" key="1">
    <citation type="submission" date="2020-02" db="EMBL/GenBank/DDBJ databases">
        <authorList>
            <person name="Ma Q."/>
            <person name="Huang Y."/>
            <person name="Song X."/>
            <person name="Pei D."/>
        </authorList>
    </citation>
    <scope>NUCLEOTIDE SEQUENCE [LARGE SCALE GENOMIC DNA]</scope>
    <source>
        <strain evidence="2">Sxm20200214</strain>
        <tissue evidence="2">Leaf</tissue>
    </source>
</reference>
<comment type="caution">
    <text evidence="2">The sequence shown here is derived from an EMBL/GenBank/DDBJ whole genome shotgun (WGS) entry which is preliminary data.</text>
</comment>
<protein>
    <submittedName>
        <fullName evidence="2">Uncharacterized protein</fullName>
    </submittedName>
</protein>